<keyword evidence="2" id="KW-1185">Reference proteome</keyword>
<name>A0A517SRJ2_9BACT</name>
<evidence type="ECO:0000313" key="2">
    <source>
        <dbReference type="Proteomes" id="UP000315003"/>
    </source>
</evidence>
<dbReference type="Proteomes" id="UP000315003">
    <property type="component" value="Chromosome"/>
</dbReference>
<dbReference type="AlphaFoldDB" id="A0A517SRJ2"/>
<gene>
    <name evidence="1" type="ORF">SV7mr_12110</name>
</gene>
<evidence type="ECO:0000313" key="1">
    <source>
        <dbReference type="EMBL" id="QDT58713.1"/>
    </source>
</evidence>
<dbReference type="EMBL" id="CP036272">
    <property type="protein sequence ID" value="QDT58713.1"/>
    <property type="molecule type" value="Genomic_DNA"/>
</dbReference>
<organism evidence="1 2">
    <name type="scientific">Stieleria bergensis</name>
    <dbReference type="NCBI Taxonomy" id="2528025"/>
    <lineage>
        <taxon>Bacteria</taxon>
        <taxon>Pseudomonadati</taxon>
        <taxon>Planctomycetota</taxon>
        <taxon>Planctomycetia</taxon>
        <taxon>Pirellulales</taxon>
        <taxon>Pirellulaceae</taxon>
        <taxon>Stieleria</taxon>
    </lineage>
</organism>
<proteinExistence type="predicted"/>
<sequence length="46" mass="5588">MALVTRSFALRRTHLYIETLLDEKACLTTDPVWRFFFLRKPDFIVR</sequence>
<accession>A0A517SRJ2</accession>
<reference evidence="1 2" key="1">
    <citation type="submission" date="2019-02" db="EMBL/GenBank/DDBJ databases">
        <title>Deep-cultivation of Planctomycetes and their phenomic and genomic characterization uncovers novel biology.</title>
        <authorList>
            <person name="Wiegand S."/>
            <person name="Jogler M."/>
            <person name="Boedeker C."/>
            <person name="Pinto D."/>
            <person name="Vollmers J."/>
            <person name="Rivas-Marin E."/>
            <person name="Kohn T."/>
            <person name="Peeters S.H."/>
            <person name="Heuer A."/>
            <person name="Rast P."/>
            <person name="Oberbeckmann S."/>
            <person name="Bunk B."/>
            <person name="Jeske O."/>
            <person name="Meyerdierks A."/>
            <person name="Storesund J.E."/>
            <person name="Kallscheuer N."/>
            <person name="Luecker S."/>
            <person name="Lage O.M."/>
            <person name="Pohl T."/>
            <person name="Merkel B.J."/>
            <person name="Hornburger P."/>
            <person name="Mueller R.-W."/>
            <person name="Bruemmer F."/>
            <person name="Labrenz M."/>
            <person name="Spormann A.M."/>
            <person name="Op den Camp H."/>
            <person name="Overmann J."/>
            <person name="Amann R."/>
            <person name="Jetten M.S.M."/>
            <person name="Mascher T."/>
            <person name="Medema M.H."/>
            <person name="Devos D.P."/>
            <person name="Kaster A.-K."/>
            <person name="Ovreas L."/>
            <person name="Rohde M."/>
            <person name="Galperin M.Y."/>
            <person name="Jogler C."/>
        </authorList>
    </citation>
    <scope>NUCLEOTIDE SEQUENCE [LARGE SCALE GENOMIC DNA]</scope>
    <source>
        <strain evidence="1 2">SV_7m_r</strain>
    </source>
</reference>
<protein>
    <submittedName>
        <fullName evidence="1">Uncharacterized protein</fullName>
    </submittedName>
</protein>